<keyword evidence="1" id="KW-0812">Transmembrane</keyword>
<sequence length="206" mass="23860">MKNKRKINALHNSASFSLFVTSYAPLFFLIIFKQVYENIQFLSWGGLNSASITIFIERFGLSTILLMIGVVGIYGTYKTLSNIHERAKNGFQVEITDLKNRNSEAINYIATYIIPFAFQSFDSWLDLISILTIIFIVYRIYISSSLILVNPMLSFKYGLFEIEYEENGKIRSAFLISRDKYISENQKVLLYEVGHKMYYSIKPKSK</sequence>
<feature type="transmembrane region" description="Helical" evidence="1">
    <location>
        <begin position="105"/>
        <end position="121"/>
    </location>
</feature>
<name>A0A937AFM3_9BACT</name>
<dbReference type="RefSeq" id="WP_201918532.1">
    <property type="nucleotide sequence ID" value="NZ_JAERQG010000001.1"/>
</dbReference>
<keyword evidence="3" id="KW-1185">Reference proteome</keyword>
<keyword evidence="1" id="KW-1133">Transmembrane helix</keyword>
<evidence type="ECO:0000313" key="2">
    <source>
        <dbReference type="EMBL" id="MBL0764709.1"/>
    </source>
</evidence>
<reference evidence="2" key="1">
    <citation type="submission" date="2021-01" db="EMBL/GenBank/DDBJ databases">
        <title>Marivirga sp. nov., isolated from intertidal surface sediments.</title>
        <authorList>
            <person name="Zhang M."/>
        </authorList>
    </citation>
    <scope>NUCLEOTIDE SEQUENCE</scope>
    <source>
        <strain evidence="2">SM1354</strain>
    </source>
</reference>
<proteinExistence type="predicted"/>
<feature type="transmembrane region" description="Helical" evidence="1">
    <location>
        <begin position="12"/>
        <end position="32"/>
    </location>
</feature>
<dbReference type="Proteomes" id="UP000642920">
    <property type="component" value="Unassembled WGS sequence"/>
</dbReference>
<gene>
    <name evidence="2" type="ORF">JKP34_05570</name>
</gene>
<accession>A0A937AFM3</accession>
<evidence type="ECO:0000256" key="1">
    <source>
        <dbReference type="SAM" id="Phobius"/>
    </source>
</evidence>
<protein>
    <submittedName>
        <fullName evidence="2">Uncharacterized protein</fullName>
    </submittedName>
</protein>
<feature type="transmembrane region" description="Helical" evidence="1">
    <location>
        <begin position="52"/>
        <end position="77"/>
    </location>
</feature>
<dbReference type="EMBL" id="JAERQG010000001">
    <property type="protein sequence ID" value="MBL0764709.1"/>
    <property type="molecule type" value="Genomic_DNA"/>
</dbReference>
<feature type="transmembrane region" description="Helical" evidence="1">
    <location>
        <begin position="127"/>
        <end position="149"/>
    </location>
</feature>
<evidence type="ECO:0000313" key="3">
    <source>
        <dbReference type="Proteomes" id="UP000642920"/>
    </source>
</evidence>
<keyword evidence="1" id="KW-0472">Membrane</keyword>
<organism evidence="2 3">
    <name type="scientific">Marivirga atlantica</name>
    <dbReference type="NCBI Taxonomy" id="1548457"/>
    <lineage>
        <taxon>Bacteria</taxon>
        <taxon>Pseudomonadati</taxon>
        <taxon>Bacteroidota</taxon>
        <taxon>Cytophagia</taxon>
        <taxon>Cytophagales</taxon>
        <taxon>Marivirgaceae</taxon>
        <taxon>Marivirga</taxon>
    </lineage>
</organism>
<dbReference type="AlphaFoldDB" id="A0A937AFM3"/>
<comment type="caution">
    <text evidence="2">The sequence shown here is derived from an EMBL/GenBank/DDBJ whole genome shotgun (WGS) entry which is preliminary data.</text>
</comment>